<dbReference type="EMBL" id="JAEUBD010001266">
    <property type="protein sequence ID" value="KAH3662888.1"/>
    <property type="molecule type" value="Genomic_DNA"/>
</dbReference>
<evidence type="ECO:0000313" key="11">
    <source>
        <dbReference type="EMBL" id="KAH3662888.1"/>
    </source>
</evidence>
<feature type="region of interest" description="Disordered" evidence="9">
    <location>
        <begin position="791"/>
        <end position="813"/>
    </location>
</feature>
<evidence type="ECO:0000256" key="9">
    <source>
        <dbReference type="SAM" id="MobiDB-lite"/>
    </source>
</evidence>
<evidence type="ECO:0000256" key="6">
    <source>
        <dbReference type="ARBA" id="ARBA00022989"/>
    </source>
</evidence>
<evidence type="ECO:0000256" key="2">
    <source>
        <dbReference type="ARBA" id="ARBA00009457"/>
    </source>
</evidence>
<keyword evidence="7" id="KW-0472">Membrane</keyword>
<dbReference type="GO" id="GO:0030447">
    <property type="term" value="P:filamentous growth"/>
    <property type="evidence" value="ECO:0007669"/>
    <property type="project" value="UniProtKB-ARBA"/>
</dbReference>
<evidence type="ECO:0000256" key="1">
    <source>
        <dbReference type="ARBA" id="ARBA00004370"/>
    </source>
</evidence>
<keyword evidence="12" id="KW-1185">Reference proteome</keyword>
<evidence type="ECO:0000256" key="8">
    <source>
        <dbReference type="PROSITE-ProRule" id="PRU10141"/>
    </source>
</evidence>
<dbReference type="PROSITE" id="PS00107">
    <property type="entry name" value="PROTEIN_KINASE_ATP"/>
    <property type="match status" value="1"/>
</dbReference>
<feature type="compositionally biased region" description="Acidic residues" evidence="9">
    <location>
        <begin position="374"/>
        <end position="383"/>
    </location>
</feature>
<reference evidence="11" key="1">
    <citation type="journal article" date="2021" name="Open Biol.">
        <title>Shared evolutionary footprints suggest mitochondrial oxidative damage underlies multiple complex I losses in fungi.</title>
        <authorList>
            <person name="Schikora-Tamarit M.A."/>
            <person name="Marcet-Houben M."/>
            <person name="Nosek J."/>
            <person name="Gabaldon T."/>
        </authorList>
    </citation>
    <scope>NUCLEOTIDE SEQUENCE</scope>
    <source>
        <strain evidence="11">NCAIM Y.01608</strain>
    </source>
</reference>
<keyword evidence="3" id="KW-0812">Transmembrane</keyword>
<comment type="subcellular location">
    <subcellularLocation>
        <location evidence="1">Membrane</location>
    </subcellularLocation>
</comment>
<comment type="caution">
    <text evidence="11">The sequence shown here is derived from an EMBL/GenBank/DDBJ whole genome shotgun (WGS) entry which is preliminary data.</text>
</comment>
<evidence type="ECO:0000256" key="5">
    <source>
        <dbReference type="ARBA" id="ARBA00022840"/>
    </source>
</evidence>
<dbReference type="PROSITE" id="PS50011">
    <property type="entry name" value="PROTEIN_KINASE_DOM"/>
    <property type="match status" value="1"/>
</dbReference>
<keyword evidence="4 8" id="KW-0547">Nucleotide-binding</keyword>
<protein>
    <recommendedName>
        <fullName evidence="10">Protein kinase domain-containing protein</fullName>
    </recommendedName>
</protein>
<dbReference type="Gene3D" id="1.10.510.10">
    <property type="entry name" value="Transferase(Phosphotransferase) domain 1"/>
    <property type="match status" value="1"/>
</dbReference>
<dbReference type="SUPFAM" id="SSF56112">
    <property type="entry name" value="Protein kinase-like (PK-like)"/>
    <property type="match status" value="1"/>
</dbReference>
<feature type="binding site" evidence="8">
    <location>
        <position position="894"/>
    </location>
    <ligand>
        <name>ATP</name>
        <dbReference type="ChEBI" id="CHEBI:30616"/>
    </ligand>
</feature>
<dbReference type="InterPro" id="IPR005045">
    <property type="entry name" value="CDC50/LEM3_fam"/>
</dbReference>
<evidence type="ECO:0000256" key="4">
    <source>
        <dbReference type="ARBA" id="ARBA00022741"/>
    </source>
</evidence>
<comment type="similarity">
    <text evidence="2">Belongs to the CDC50/LEM3 family.</text>
</comment>
<dbReference type="AlphaFoldDB" id="A0A9P8NZ58"/>
<dbReference type="Pfam" id="PF03381">
    <property type="entry name" value="CDC50"/>
    <property type="match status" value="1"/>
</dbReference>
<dbReference type="GO" id="GO:0005794">
    <property type="term" value="C:Golgi apparatus"/>
    <property type="evidence" value="ECO:0007669"/>
    <property type="project" value="TreeGrafter"/>
</dbReference>
<dbReference type="GO" id="GO:0005524">
    <property type="term" value="F:ATP binding"/>
    <property type="evidence" value="ECO:0007669"/>
    <property type="project" value="UniProtKB-UniRule"/>
</dbReference>
<feature type="domain" description="Protein kinase" evidence="10">
    <location>
        <begin position="865"/>
        <end position="1098"/>
    </location>
</feature>
<keyword evidence="6" id="KW-1133">Transmembrane helix</keyword>
<dbReference type="PROSITE" id="PS00108">
    <property type="entry name" value="PROTEIN_KINASE_ST"/>
    <property type="match status" value="1"/>
</dbReference>
<feature type="compositionally biased region" description="Basic and acidic residues" evidence="9">
    <location>
        <begin position="339"/>
        <end position="358"/>
    </location>
</feature>
<feature type="region of interest" description="Disordered" evidence="9">
    <location>
        <begin position="339"/>
        <end position="403"/>
    </location>
</feature>
<keyword evidence="5 8" id="KW-0067">ATP-binding</keyword>
<dbReference type="Proteomes" id="UP000788993">
    <property type="component" value="Unassembled WGS sequence"/>
</dbReference>
<dbReference type="InterPro" id="IPR000719">
    <property type="entry name" value="Prot_kinase_dom"/>
</dbReference>
<dbReference type="Pfam" id="PF00069">
    <property type="entry name" value="Pkinase"/>
    <property type="match status" value="1"/>
</dbReference>
<accession>A0A9P8NZ58</accession>
<dbReference type="PANTHER" id="PTHR10926:SF20">
    <property type="entry name" value="PHOSPHOLIPID-TRANSPORTING ATPASE ACCESSORY SUBUNIT LEM3"/>
    <property type="match status" value="1"/>
</dbReference>
<evidence type="ECO:0000313" key="12">
    <source>
        <dbReference type="Proteomes" id="UP000788993"/>
    </source>
</evidence>
<evidence type="ECO:0000259" key="10">
    <source>
        <dbReference type="PROSITE" id="PS50011"/>
    </source>
</evidence>
<dbReference type="InterPro" id="IPR017441">
    <property type="entry name" value="Protein_kinase_ATP_BS"/>
</dbReference>
<feature type="compositionally biased region" description="Polar residues" evidence="9">
    <location>
        <begin position="791"/>
        <end position="810"/>
    </location>
</feature>
<reference evidence="11" key="2">
    <citation type="submission" date="2021-01" db="EMBL/GenBank/DDBJ databases">
        <authorList>
            <person name="Schikora-Tamarit M.A."/>
        </authorList>
    </citation>
    <scope>NUCLEOTIDE SEQUENCE</scope>
    <source>
        <strain evidence="11">NCAIM Y.01608</strain>
    </source>
</reference>
<dbReference type="GO" id="GO:0005886">
    <property type="term" value="C:plasma membrane"/>
    <property type="evidence" value="ECO:0007669"/>
    <property type="project" value="TreeGrafter"/>
</dbReference>
<evidence type="ECO:0000256" key="3">
    <source>
        <dbReference type="ARBA" id="ARBA00022692"/>
    </source>
</evidence>
<dbReference type="GO" id="GO:0005783">
    <property type="term" value="C:endoplasmic reticulum"/>
    <property type="evidence" value="ECO:0007669"/>
    <property type="project" value="TreeGrafter"/>
</dbReference>
<evidence type="ECO:0000256" key="7">
    <source>
        <dbReference type="ARBA" id="ARBA00023136"/>
    </source>
</evidence>
<dbReference type="GO" id="GO:0004672">
    <property type="term" value="F:protein kinase activity"/>
    <property type="evidence" value="ECO:0007669"/>
    <property type="project" value="InterPro"/>
</dbReference>
<gene>
    <name evidence="11" type="ORF">OGATHE_004464</name>
</gene>
<dbReference type="PANTHER" id="PTHR10926">
    <property type="entry name" value="CELL CYCLE CONTROL PROTEIN 50"/>
    <property type="match status" value="1"/>
</dbReference>
<organism evidence="11 12">
    <name type="scientific">Ogataea polymorpha</name>
    <dbReference type="NCBI Taxonomy" id="460523"/>
    <lineage>
        <taxon>Eukaryota</taxon>
        <taxon>Fungi</taxon>
        <taxon>Dikarya</taxon>
        <taxon>Ascomycota</taxon>
        <taxon>Saccharomycotina</taxon>
        <taxon>Pichiomycetes</taxon>
        <taxon>Pichiales</taxon>
        <taxon>Pichiaceae</taxon>
        <taxon>Ogataea</taxon>
    </lineage>
</organism>
<proteinExistence type="inferred from homology"/>
<dbReference type="InterPro" id="IPR008271">
    <property type="entry name" value="Ser/Thr_kinase_AS"/>
</dbReference>
<name>A0A9P8NZ58_9ASCO</name>
<dbReference type="InterPro" id="IPR011009">
    <property type="entry name" value="Kinase-like_dom_sf"/>
</dbReference>
<dbReference type="SMART" id="SM00220">
    <property type="entry name" value="S_TKc"/>
    <property type="match status" value="1"/>
</dbReference>
<sequence>MQNLTRPLTARRLPLRSFIRLVTTAQLANRIPGDRYYEIKDNVDDYLYYKSLTPRVRDIVYRKHNQPEMLSRNALDLEGRPLTPKPVPGAPSRLRFSFFIDGLLVRSELDDLFPVIKKLDLHAPELLNEMVIKSFLYKAAEFNRLSDALSLVFQLKTYKSSLRYNQTVSEAVILLRALEIEKNKITSLQWFNVKTRFVRRPDRKHRKKVNEPSSLLTELCGFINLQRAQVEVLGETDALVNKAVEKTFDRLQGFAGFNIADFEKSNLIKMYYGLEHIYTITKYLSHCVARAPELPYSSKYSELVKLNEAFISEAEALQQKIGKKETQLEKLEALKFERKTKSAEETEEAEKTERRKEDQSEDDPITQPNPPVDAMEEDDDDLSDSQSEQNEKKKSRRPKENAFTQQKLKAYHPILTPKTVIPLLFVIAIIFVPLGAGMLYGSYQVQEFVIDYSDCKTLASSDYFSEIPEKNYKFQFKKDITVKPQWKLATNESSYWNGFDEERDICQIQFQIPNDIGPHVYFFYRLDNFHANHRRYVKSFSEDQLNGKAASVSTIKDTVGQNCEPLSVNEEGKKYYPCGLIANSLFNDTFSTFSAVNDTTNDYMLYREGIAWSTNKDRFKKTKYKASEVVPPPNWYKAYPEGYNDTNMPDISEWYEFQNWMQPSALPLFSKMISRNDDDVLLAGTYQVDVGYHFPVTPYNGSKYLYLSTRSVIGGKNSFLGISWIVAGASLETTCGMPYKKGKPVLELFRETDDDNDNYTDEFETAELITTTRKFLVQQYEIDNALKVLNPNNVHHNNRRSSTLGQQTGTKEQKMGIRSTNSHCHRNAYSSPDVIQRANQSNRPSYLKHNSYAMTDLSPEEFAKYTKLKHVGRGAYGGVYQAKHADTGEIYAMKVIELDHTHSDSYSKSDLAVNDNQHLMNEILIMKQFDHVNVVKLFHYHVNEMSMNLILEYCESGSLRDRYRAKGPLPELEVIGYIKQTLEGLVYLHQKRFIHSDIKAANILLKNGVIKLADFGVSIKFDAKDDVETLKDKRKEANGSPYWMAPEVIRLQGVSTASDIWSLGATVVELLTTQPPFYQHDPFPAFFDSWVFPTGQES</sequence>